<dbReference type="RefSeq" id="XP_046015463.1">
    <property type="nucleotide sequence ID" value="XM_046163580.1"/>
</dbReference>
<dbReference type="SUPFAM" id="SSF48065">
    <property type="entry name" value="DBL homology domain (DH-domain)"/>
    <property type="match status" value="1"/>
</dbReference>
<dbReference type="Pfam" id="PF00621">
    <property type="entry name" value="RhoGEF"/>
    <property type="match status" value="1"/>
</dbReference>
<dbReference type="Proteomes" id="UP000756346">
    <property type="component" value="Unassembled WGS sequence"/>
</dbReference>
<dbReference type="GO" id="GO:0005085">
    <property type="term" value="F:guanyl-nucleotide exchange factor activity"/>
    <property type="evidence" value="ECO:0007669"/>
    <property type="project" value="InterPro"/>
</dbReference>
<keyword evidence="4" id="KW-1185">Reference proteome</keyword>
<dbReference type="OrthoDB" id="8059989at2759"/>
<accession>A0A9P9BSZ2</accession>
<dbReference type="Gene3D" id="1.20.900.10">
    <property type="entry name" value="Dbl homology (DH) domain"/>
    <property type="match status" value="1"/>
</dbReference>
<evidence type="ECO:0000313" key="3">
    <source>
        <dbReference type="EMBL" id="KAH7035370.1"/>
    </source>
</evidence>
<dbReference type="EMBL" id="JAGTJQ010000003">
    <property type="protein sequence ID" value="KAH7035370.1"/>
    <property type="molecule type" value="Genomic_DNA"/>
</dbReference>
<feature type="region of interest" description="Disordered" evidence="1">
    <location>
        <begin position="522"/>
        <end position="597"/>
    </location>
</feature>
<dbReference type="PANTHER" id="PTHR45818">
    <property type="entry name" value="PROTEIN VAV"/>
    <property type="match status" value="1"/>
</dbReference>
<protein>
    <recommendedName>
        <fullName evidence="2">DH domain-containing protein</fullName>
    </recommendedName>
</protein>
<dbReference type="GO" id="GO:0005737">
    <property type="term" value="C:cytoplasm"/>
    <property type="evidence" value="ECO:0007669"/>
    <property type="project" value="TreeGrafter"/>
</dbReference>
<comment type="caution">
    <text evidence="3">The sequence shown here is derived from an EMBL/GenBank/DDBJ whole genome shotgun (WGS) entry which is preliminary data.</text>
</comment>
<sequence>MNVYVTILASMPTTHEGLRQSINRNLTEIVELHQEMLSELHLVVPCSEFPTADGLALGVHSSVVPTKRHHRWHSLDSVDEHRGDKRRSQAGSGMVADPVVAAEVARIFARRTHRFFVYEEYGAKYEMMIKDLASANQTIPGWESYQRGLEALAASIGSEQQNLDDFKKSLTIADLLVNPIQRVCRYPLLFSELLKYTPACDCPGSHMEIEDVLFRLREATTEINRATDDPDVKASLEKTWLLQDRLAYPSQKMDSASRSKTRSFGQIQLCGVLHVCWQSDNGVEGVYMISLLYKDRLCLATADKGDQRYLIRLCVGLGGVRIEEVDNGRGLQCHTAPFSWKLVFEHDCQLYEIIMTACNPKEESEWRSRLTRPDPEQNFGVCEAAPSDSMSLNIKSLGTIFGKPGTIARRVSIQRATTVGSKSALCQVVLKNTTTIKDSSSQASGSTISRSQSLLTTSPRNTLAPAIAERVRLEVLLADVWSRETLPFPGMTSRSRSEHLVRNSASTVMRKLSVASISSSFSKRTTPLGPVAKKQDSGRVVPRTSCGEYTSSVEDIEEPEPGLPMIRDEAERSKSSLPHALDSGAASDLGPHRDSVPRFKSAKSYEVLRRGEDMLTCGSPILRTASVNSSRHKRLSIKSVSSRILEKENVVEHRAVPVVREQHGPLGKKWARVKTLNRELRSSGLRSLFR</sequence>
<dbReference type="InterPro" id="IPR035899">
    <property type="entry name" value="DBL_dom_sf"/>
</dbReference>
<organism evidence="3 4">
    <name type="scientific">Microdochium trichocladiopsis</name>
    <dbReference type="NCBI Taxonomy" id="1682393"/>
    <lineage>
        <taxon>Eukaryota</taxon>
        <taxon>Fungi</taxon>
        <taxon>Dikarya</taxon>
        <taxon>Ascomycota</taxon>
        <taxon>Pezizomycotina</taxon>
        <taxon>Sordariomycetes</taxon>
        <taxon>Xylariomycetidae</taxon>
        <taxon>Xylariales</taxon>
        <taxon>Microdochiaceae</taxon>
        <taxon>Microdochium</taxon>
    </lineage>
</organism>
<dbReference type="GeneID" id="70193126"/>
<dbReference type="InterPro" id="IPR000219">
    <property type="entry name" value="DH_dom"/>
</dbReference>
<reference evidence="3" key="1">
    <citation type="journal article" date="2021" name="Nat. Commun.">
        <title>Genetic determinants of endophytism in the Arabidopsis root mycobiome.</title>
        <authorList>
            <person name="Mesny F."/>
            <person name="Miyauchi S."/>
            <person name="Thiergart T."/>
            <person name="Pickel B."/>
            <person name="Atanasova L."/>
            <person name="Karlsson M."/>
            <person name="Huettel B."/>
            <person name="Barry K.W."/>
            <person name="Haridas S."/>
            <person name="Chen C."/>
            <person name="Bauer D."/>
            <person name="Andreopoulos W."/>
            <person name="Pangilinan J."/>
            <person name="LaButti K."/>
            <person name="Riley R."/>
            <person name="Lipzen A."/>
            <person name="Clum A."/>
            <person name="Drula E."/>
            <person name="Henrissat B."/>
            <person name="Kohler A."/>
            <person name="Grigoriev I.V."/>
            <person name="Martin F.M."/>
            <person name="Hacquard S."/>
        </authorList>
    </citation>
    <scope>NUCLEOTIDE SEQUENCE</scope>
    <source>
        <strain evidence="3">MPI-CAGE-CH-0230</strain>
    </source>
</reference>
<feature type="domain" description="DH" evidence="2">
    <location>
        <begin position="1"/>
        <end position="226"/>
    </location>
</feature>
<dbReference type="PANTHER" id="PTHR45818:SF3">
    <property type="entry name" value="PROTEIN VAV"/>
    <property type="match status" value="1"/>
</dbReference>
<gene>
    <name evidence="3" type="ORF">B0I36DRAFT_91699</name>
</gene>
<evidence type="ECO:0000256" key="1">
    <source>
        <dbReference type="SAM" id="MobiDB-lite"/>
    </source>
</evidence>
<evidence type="ECO:0000259" key="2">
    <source>
        <dbReference type="PROSITE" id="PS50010"/>
    </source>
</evidence>
<evidence type="ECO:0000313" key="4">
    <source>
        <dbReference type="Proteomes" id="UP000756346"/>
    </source>
</evidence>
<proteinExistence type="predicted"/>
<dbReference type="PROSITE" id="PS50010">
    <property type="entry name" value="DH_2"/>
    <property type="match status" value="1"/>
</dbReference>
<dbReference type="AlphaFoldDB" id="A0A9P9BSZ2"/>
<name>A0A9P9BSZ2_9PEZI</name>